<dbReference type="EMBL" id="BMVW01000005">
    <property type="protein sequence ID" value="GGZ11123.1"/>
    <property type="molecule type" value="Genomic_DNA"/>
</dbReference>
<keyword evidence="1" id="KW-1133">Transmembrane helix</keyword>
<keyword evidence="1" id="KW-0472">Membrane</keyword>
<reference evidence="2" key="1">
    <citation type="journal article" date="2014" name="Int. J. Syst. Evol. Microbiol.">
        <title>Complete genome sequence of Corynebacterium casei LMG S-19264T (=DSM 44701T), isolated from a smear-ripened cheese.</title>
        <authorList>
            <consortium name="US DOE Joint Genome Institute (JGI-PGF)"/>
            <person name="Walter F."/>
            <person name="Albersmeier A."/>
            <person name="Kalinowski J."/>
            <person name="Ruckert C."/>
        </authorList>
    </citation>
    <scope>NUCLEOTIDE SEQUENCE</scope>
    <source>
        <strain evidence="2">JCM 4815</strain>
    </source>
</reference>
<accession>A0A918PI54</accession>
<keyword evidence="3" id="KW-1185">Reference proteome</keyword>
<dbReference type="AlphaFoldDB" id="A0A918PI54"/>
<evidence type="ECO:0000256" key="1">
    <source>
        <dbReference type="SAM" id="Phobius"/>
    </source>
</evidence>
<dbReference type="RefSeq" id="WP_189859693.1">
    <property type="nucleotide sequence ID" value="NZ_BMVW01000005.1"/>
</dbReference>
<protein>
    <submittedName>
        <fullName evidence="2">Uncharacterized protein</fullName>
    </submittedName>
</protein>
<evidence type="ECO:0000313" key="3">
    <source>
        <dbReference type="Proteomes" id="UP000622166"/>
    </source>
</evidence>
<keyword evidence="1" id="KW-0812">Transmembrane</keyword>
<dbReference type="Proteomes" id="UP000622166">
    <property type="component" value="Unassembled WGS sequence"/>
</dbReference>
<organism evidence="2 3">
    <name type="scientific">Streptomyces poonensis</name>
    <dbReference type="NCBI Taxonomy" id="68255"/>
    <lineage>
        <taxon>Bacteria</taxon>
        <taxon>Bacillati</taxon>
        <taxon>Actinomycetota</taxon>
        <taxon>Actinomycetes</taxon>
        <taxon>Kitasatosporales</taxon>
        <taxon>Streptomycetaceae</taxon>
        <taxon>Streptomyces</taxon>
    </lineage>
</organism>
<feature type="transmembrane region" description="Helical" evidence="1">
    <location>
        <begin position="12"/>
        <end position="34"/>
    </location>
</feature>
<proteinExistence type="predicted"/>
<reference evidence="2" key="2">
    <citation type="submission" date="2020-09" db="EMBL/GenBank/DDBJ databases">
        <authorList>
            <person name="Sun Q."/>
            <person name="Ohkuma M."/>
        </authorList>
    </citation>
    <scope>NUCLEOTIDE SEQUENCE</scope>
    <source>
        <strain evidence="2">JCM 4815</strain>
    </source>
</reference>
<gene>
    <name evidence="2" type="ORF">GCM10010365_33240</name>
</gene>
<sequence length="260" mass="28937">MGVIDSQWWGLWWPWLVVWALTAGCLAVVLRYVVARLGRLRRGRGGRARTMGYGMCFFLHRERVMNLYQFGGFSAALEQEVAEETNVTTKNTLSPKSFLGGVEAGREASRQRVTEYVQTSTPITVIRLLMDTMRKEDVIVDVDLASGLLIPNRALGENLRDRGDAHRAPVSAAAAVSAFVLVNGRFSAQKLDNDDIVLCARYGRGEPPAQVRIPCEADGLLEGQNPDYLNGEFQARCLARVHTWNRETGELTLNPVAVFR</sequence>
<name>A0A918PI54_9ACTN</name>
<evidence type="ECO:0000313" key="2">
    <source>
        <dbReference type="EMBL" id="GGZ11123.1"/>
    </source>
</evidence>
<comment type="caution">
    <text evidence="2">The sequence shown here is derived from an EMBL/GenBank/DDBJ whole genome shotgun (WGS) entry which is preliminary data.</text>
</comment>